<organism evidence="1 2">
    <name type="scientific">Gangjinia marincola</name>
    <dbReference type="NCBI Taxonomy" id="578463"/>
    <lineage>
        <taxon>Bacteria</taxon>
        <taxon>Pseudomonadati</taxon>
        <taxon>Bacteroidota</taxon>
        <taxon>Flavobacteriia</taxon>
        <taxon>Flavobacteriales</taxon>
        <taxon>Flavobacteriaceae</taxon>
        <taxon>Gangjinia</taxon>
    </lineage>
</organism>
<evidence type="ECO:0000313" key="1">
    <source>
        <dbReference type="EMBL" id="GAA0871711.1"/>
    </source>
</evidence>
<sequence length="53" mass="6353">MGAKWDTKLKKPAYKHLNDEELRQVVELLKKYLADKTLLLKHDRESLLFRKNS</sequence>
<proteinExistence type="predicted"/>
<keyword evidence="2" id="KW-1185">Reference proteome</keyword>
<dbReference type="EMBL" id="BAAAFG010000005">
    <property type="protein sequence ID" value="GAA0871711.1"/>
    <property type="molecule type" value="Genomic_DNA"/>
</dbReference>
<accession>A0ABP3XR16</accession>
<dbReference type="Proteomes" id="UP001500507">
    <property type="component" value="Unassembled WGS sequence"/>
</dbReference>
<reference evidence="2" key="1">
    <citation type="journal article" date="2019" name="Int. J. Syst. Evol. Microbiol.">
        <title>The Global Catalogue of Microorganisms (GCM) 10K type strain sequencing project: providing services to taxonomists for standard genome sequencing and annotation.</title>
        <authorList>
            <consortium name="The Broad Institute Genomics Platform"/>
            <consortium name="The Broad Institute Genome Sequencing Center for Infectious Disease"/>
            <person name="Wu L."/>
            <person name="Ma J."/>
        </authorList>
    </citation>
    <scope>NUCLEOTIDE SEQUENCE [LARGE SCALE GENOMIC DNA]</scope>
    <source>
        <strain evidence="2">JCM 16082</strain>
    </source>
</reference>
<protein>
    <submittedName>
        <fullName evidence="1">Uncharacterized protein</fullName>
    </submittedName>
</protein>
<comment type="caution">
    <text evidence="1">The sequence shown here is derived from an EMBL/GenBank/DDBJ whole genome shotgun (WGS) entry which is preliminary data.</text>
</comment>
<evidence type="ECO:0000313" key="2">
    <source>
        <dbReference type="Proteomes" id="UP001500507"/>
    </source>
</evidence>
<gene>
    <name evidence="1" type="ORF">GCM10009117_08570</name>
</gene>
<name>A0ABP3XR16_9FLAO</name>